<evidence type="ECO:0000313" key="2">
    <source>
        <dbReference type="EMBL" id="OLR55408.1"/>
    </source>
</evidence>
<dbReference type="AlphaFoldDB" id="A0A1Q9JGS6"/>
<proteinExistence type="predicted"/>
<dbReference type="InterPro" id="IPR003425">
    <property type="entry name" value="CCB3/YggT"/>
</dbReference>
<comment type="caution">
    <text evidence="2">The sequence shown here is derived from an EMBL/GenBank/DDBJ whole genome shotgun (WGS) entry which is preliminary data.</text>
</comment>
<dbReference type="Proteomes" id="UP000187404">
    <property type="component" value="Unassembled WGS sequence"/>
</dbReference>
<keyword evidence="1" id="KW-0812">Transmembrane</keyword>
<protein>
    <recommendedName>
        <fullName evidence="4">YggT family protein</fullName>
    </recommendedName>
</protein>
<organism evidence="2 3">
    <name type="scientific">Hornefia porci</name>
    <dbReference type="NCBI Taxonomy" id="2652292"/>
    <lineage>
        <taxon>Bacteria</taxon>
        <taxon>Bacillati</taxon>
        <taxon>Bacillota</taxon>
        <taxon>Clostridia</taxon>
        <taxon>Peptostreptococcales</taxon>
        <taxon>Anaerovoracaceae</taxon>
        <taxon>Hornefia</taxon>
    </lineage>
</organism>
<keyword evidence="3" id="KW-1185">Reference proteome</keyword>
<evidence type="ECO:0000256" key="1">
    <source>
        <dbReference type="SAM" id="Phobius"/>
    </source>
</evidence>
<dbReference type="STRING" id="1261640.BHK98_04615"/>
<dbReference type="RefSeq" id="WP_075712403.1">
    <property type="nucleotide sequence ID" value="NZ_MJIE01000001.1"/>
</dbReference>
<dbReference type="EMBL" id="MJIE01000001">
    <property type="protein sequence ID" value="OLR55408.1"/>
    <property type="molecule type" value="Genomic_DNA"/>
</dbReference>
<dbReference type="Pfam" id="PF02325">
    <property type="entry name" value="CCB3_YggT"/>
    <property type="match status" value="1"/>
</dbReference>
<name>A0A1Q9JGS6_9FIRM</name>
<reference evidence="2 3" key="1">
    <citation type="journal article" date="2016" name="Appl. Environ. Microbiol.">
        <title>Function and Phylogeny of Bacterial Butyryl Coenzyme A:Acetate Transferases and Their Diversity in the Proximal Colon of Swine.</title>
        <authorList>
            <person name="Trachsel J."/>
            <person name="Bayles D.O."/>
            <person name="Looft T."/>
            <person name="Levine U.Y."/>
            <person name="Allen H.K."/>
        </authorList>
    </citation>
    <scope>NUCLEOTIDE SEQUENCE [LARGE SCALE GENOMIC DNA]</scope>
    <source>
        <strain evidence="2 3">68-3-10</strain>
    </source>
</reference>
<accession>A0A1Q9JGS6</accession>
<feature type="transmembrane region" description="Helical" evidence="1">
    <location>
        <begin position="12"/>
        <end position="30"/>
    </location>
</feature>
<sequence>MAYILIRAISWFANILVFILMGRAILSWFARDPYSSLGKAYMAFVRLSEPMVAPCRKLLSRWNTGMFDFSVLLAFFLVEIVERVLIRIIVLIAL</sequence>
<gene>
    <name evidence="2" type="ORF">BHK98_04615</name>
</gene>
<keyword evidence="1" id="KW-0472">Membrane</keyword>
<dbReference type="GO" id="GO:0016020">
    <property type="term" value="C:membrane"/>
    <property type="evidence" value="ECO:0007669"/>
    <property type="project" value="InterPro"/>
</dbReference>
<evidence type="ECO:0000313" key="3">
    <source>
        <dbReference type="Proteomes" id="UP000187404"/>
    </source>
</evidence>
<dbReference type="OrthoDB" id="283553at2"/>
<feature type="transmembrane region" description="Helical" evidence="1">
    <location>
        <begin position="69"/>
        <end position="93"/>
    </location>
</feature>
<evidence type="ECO:0008006" key="4">
    <source>
        <dbReference type="Google" id="ProtNLM"/>
    </source>
</evidence>
<keyword evidence="1" id="KW-1133">Transmembrane helix</keyword>